<protein>
    <submittedName>
        <fullName evidence="1">Uncharacterized protein</fullName>
    </submittedName>
</protein>
<dbReference type="AlphaFoldDB" id="A0ABD1YXS8"/>
<proteinExistence type="predicted"/>
<reference evidence="1 2" key="1">
    <citation type="submission" date="2024-09" db="EMBL/GenBank/DDBJ databases">
        <title>Chromosome-scale assembly of Riccia fluitans.</title>
        <authorList>
            <person name="Paukszto L."/>
            <person name="Sawicki J."/>
            <person name="Karawczyk K."/>
            <person name="Piernik-Szablinska J."/>
            <person name="Szczecinska M."/>
            <person name="Mazdziarz M."/>
        </authorList>
    </citation>
    <scope>NUCLEOTIDE SEQUENCE [LARGE SCALE GENOMIC DNA]</scope>
    <source>
        <strain evidence="1">Rf_01</strain>
        <tissue evidence="1">Aerial parts of the thallus</tissue>
    </source>
</reference>
<keyword evidence="2" id="KW-1185">Reference proteome</keyword>
<dbReference type="EMBL" id="JBHFFA010000003">
    <property type="protein sequence ID" value="KAL2635576.1"/>
    <property type="molecule type" value="Genomic_DNA"/>
</dbReference>
<accession>A0ABD1YXS8</accession>
<sequence length="76" mass="8193">MVDLGEPIRGLGRLGCCFGKCRNKESPVMSRVAVPDGQFEYGRCSPRKYLPCSSSTTNSVLEPLGAGFSLDLKPGR</sequence>
<evidence type="ECO:0000313" key="1">
    <source>
        <dbReference type="EMBL" id="KAL2635576.1"/>
    </source>
</evidence>
<gene>
    <name evidence="1" type="ORF">R1flu_007055</name>
</gene>
<organism evidence="1 2">
    <name type="scientific">Riccia fluitans</name>
    <dbReference type="NCBI Taxonomy" id="41844"/>
    <lineage>
        <taxon>Eukaryota</taxon>
        <taxon>Viridiplantae</taxon>
        <taxon>Streptophyta</taxon>
        <taxon>Embryophyta</taxon>
        <taxon>Marchantiophyta</taxon>
        <taxon>Marchantiopsida</taxon>
        <taxon>Marchantiidae</taxon>
        <taxon>Marchantiales</taxon>
        <taxon>Ricciaceae</taxon>
        <taxon>Riccia</taxon>
    </lineage>
</organism>
<comment type="caution">
    <text evidence="1">The sequence shown here is derived from an EMBL/GenBank/DDBJ whole genome shotgun (WGS) entry which is preliminary data.</text>
</comment>
<evidence type="ECO:0000313" key="2">
    <source>
        <dbReference type="Proteomes" id="UP001605036"/>
    </source>
</evidence>
<dbReference type="Proteomes" id="UP001605036">
    <property type="component" value="Unassembled WGS sequence"/>
</dbReference>
<name>A0ABD1YXS8_9MARC</name>